<evidence type="ECO:0000259" key="4">
    <source>
        <dbReference type="Pfam" id="PF03178"/>
    </source>
</evidence>
<evidence type="ECO:0000259" key="6">
    <source>
        <dbReference type="Pfam" id="PF23726"/>
    </source>
</evidence>
<evidence type="ECO:0000313" key="7">
    <source>
        <dbReference type="EMBL" id="CAB3233497.1"/>
    </source>
</evidence>
<evidence type="ECO:0000259" key="5">
    <source>
        <dbReference type="Pfam" id="PF10433"/>
    </source>
</evidence>
<dbReference type="InterPro" id="IPR015943">
    <property type="entry name" value="WD40/YVTN_repeat-like_dom_sf"/>
</dbReference>
<proteinExistence type="evidence at transcript level"/>
<dbReference type="PANTHER" id="PTHR10644">
    <property type="entry name" value="DNA REPAIR/RNA PROCESSING CPSF FAMILY"/>
    <property type="match status" value="1"/>
</dbReference>
<dbReference type="InterPro" id="IPR018846">
    <property type="entry name" value="Beta-prop_RSE1/DDB1/CPSF1_1st"/>
</dbReference>
<evidence type="ECO:0000256" key="3">
    <source>
        <dbReference type="SAM" id="MobiDB-lite"/>
    </source>
</evidence>
<feature type="domain" description="RSE1/DDB1/CPSF1 first beta-propeller" evidence="5">
    <location>
        <begin position="18"/>
        <end position="408"/>
    </location>
</feature>
<feature type="domain" description="RSE1/DDB1/CPSF1 C-terminal" evidence="4">
    <location>
        <begin position="1072"/>
        <end position="1408"/>
    </location>
</feature>
<feature type="compositionally biased region" description="Basic and acidic residues" evidence="3">
    <location>
        <begin position="409"/>
        <end position="422"/>
    </location>
</feature>
<dbReference type="Pfam" id="PF10433">
    <property type="entry name" value="Beta-prop_RSE1_1st"/>
    <property type="match status" value="1"/>
</dbReference>
<reference evidence="7" key="1">
    <citation type="submission" date="2020-04" db="EMBL/GenBank/DDBJ databases">
        <authorList>
            <person name="Neveu A P."/>
        </authorList>
    </citation>
    <scope>NUCLEOTIDE SEQUENCE</scope>
    <source>
        <tissue evidence="7">Whole embryo</tissue>
    </source>
</reference>
<accession>A0A6F9D9C6</accession>
<dbReference type="EMBL" id="LR784155">
    <property type="protein sequence ID" value="CAB3233497.1"/>
    <property type="molecule type" value="mRNA"/>
</dbReference>
<keyword evidence="2" id="KW-0539">Nucleus</keyword>
<dbReference type="Pfam" id="PF23726">
    <property type="entry name" value="Beta-prop_RSE1_2nd"/>
    <property type="match status" value="1"/>
</dbReference>
<dbReference type="Pfam" id="PF03178">
    <property type="entry name" value="CPSF_A"/>
    <property type="match status" value="1"/>
</dbReference>
<gene>
    <name evidence="7" type="primary">Cpsf1</name>
</gene>
<sequence>MSSKMYAWYQQLHSPTGVEQSLYCNFTSEDEKDLIISAASQLTVFRLCKSRESHGKDEEIQNNQAKVKLEQIGTWQLFGNIVSMKSVRMNGAKRDSILLSFKEAKLSIIEFDVSTYDIKTSSLHYFEESLHKDGMLQRISLPKLSIDPDGRCASMQLTVNSVAIIPFQSGDLASEDTILGNDNVQPQTGKGQTATSYSINLREVDSRLQRIIDMQFLHGYYEPTLLILFESLRTWSGRVAIRQDTANIVAISLNMTERLNPVIWSLNGLPYDCKFVYAVPKPIGGVLIFAVNSLLYLNQSVPPYGTAVNSLTQNSTSFPLRPQEDVCMTLDCCNAAFVSPESMVISTNSGDLYVLTLLVDSMRSVRNFHFDKAASSVLTSCVSPMENGFLFLGSRLGNSLLLHYTKARSDSSKTNHGEEPASKRKRLNTAADWKATDGSDVEDFEMYGKDNVTSEPLSSYNFEVCDSLLNIGPCGAAELGEPAFLSEEFVNQRETDLELVVLSGHGKNGALSILQRTVKPQVVTTFELPGCIDMWTVRSKAKSKPVTVGKDAEGQHGYLILSRVDSTLILETGKEIMEVEDSGFNTRQSSVYIGNIGGEKQLILQVCTTGVWLLDGVKLVQHLALDFDAPIIQCSVADPYAMLLTSDGQLVLLVLKDDTDEESGVKLHCSNPSISQVPLISSICLYLDKSGLFQTSGNIISKKSTTAKEDELMSDDDFGYKTKSVSNPKDSTAQVSIGTSFTVDEEDELLYGESDPDIVFPTSFTMPQPEQVGKQTSTNVTQTPQEENTFWAIVGREHRNLEIYSVPNIELVYVVKNFSLGHKLLVNSNSHTYIGESEKPISGAESRYSDNPKIHELLLIGMGHHALRPHLIARVEQDLFIYEAFKYKPESALQKNVLNIRFKKIHHGILTRRQPSTTDGSASISNQKLRPFTNIGGYSGVFLCGPYPHWILSGSRGALHCHPMSVDGTITCFVSFHNVNCPQGFLYFNRQGELRICMLPPHMKYDNPWPAKKVSLRCTPHFISYSIEHKVYALVSSVSEPCTRLPFTNCDNEREFEDLERDERFVYPHIDKFSVQLISPVGWELIPNARIDMEEYEHVTCMKNAWLNPGPYTTVRQNFVVLGTCNVMGEEMSSRGKIIILEIIEVVPEPGQPLTKNKLKQIYSSEQKGPVTAVCGVEGNLLAAIGQKIFVWRFDENQSLRGLAFVDTNMYIHQAFCFRNFAVVADIQRSITLLRFQDEFKTLSVVSRDVKPLETYSANLLVDGTSVAFLASDHDKNLVVFKYDPEDRESHGGSRLMRRADIHVGSHVNCMWRLGCNQFDRASGTMNTSYTGSHVTMMGTLDGSLSFILPITEKIYRRLLMIQNAMVTGQQHTAGLNPKAYRQFVSRQKILFNSTKNILDGDLLWRYAALSRIERNELAKKVGTTSDQILDDLMDIHRSTCVM</sequence>
<feature type="domain" description="RSE1/DDB1/CPSF1 second beta-propeller" evidence="6">
    <location>
        <begin position="520"/>
        <end position="999"/>
    </location>
</feature>
<dbReference type="InterPro" id="IPR050358">
    <property type="entry name" value="RSE1/DDB1/CFT1"/>
</dbReference>
<feature type="region of interest" description="Disordered" evidence="3">
    <location>
        <begin position="409"/>
        <end position="428"/>
    </location>
</feature>
<evidence type="ECO:0000256" key="1">
    <source>
        <dbReference type="ARBA" id="ARBA00004123"/>
    </source>
</evidence>
<protein>
    <submittedName>
        <fullName evidence="7">Cleavage and polyadenylation specificity factor subunit 1-like</fullName>
    </submittedName>
</protein>
<dbReference type="FunFam" id="2.130.10.10:FF:000100">
    <property type="entry name" value="Cleavage and polyadenylation specificity factor subunit 1"/>
    <property type="match status" value="1"/>
</dbReference>
<dbReference type="InterPro" id="IPR058543">
    <property type="entry name" value="Beta-prop_RSE1/DDB1/CPSF1_2nd"/>
</dbReference>
<dbReference type="InterPro" id="IPR004871">
    <property type="entry name" value="RSE1/DDB1/CPSF1_C"/>
</dbReference>
<dbReference type="GO" id="GO:0003676">
    <property type="term" value="F:nucleic acid binding"/>
    <property type="evidence" value="ECO:0007669"/>
    <property type="project" value="InterPro"/>
</dbReference>
<dbReference type="FunFam" id="2.130.10.10:FF:000118">
    <property type="entry name" value="Cleavage and polyadenylation specificity factor subunit 1"/>
    <property type="match status" value="1"/>
</dbReference>
<name>A0A6F9D9C6_9ASCI</name>
<evidence type="ECO:0000256" key="2">
    <source>
        <dbReference type="ARBA" id="ARBA00023242"/>
    </source>
</evidence>
<organism evidence="7">
    <name type="scientific">Phallusia mammillata</name>
    <dbReference type="NCBI Taxonomy" id="59560"/>
    <lineage>
        <taxon>Eukaryota</taxon>
        <taxon>Metazoa</taxon>
        <taxon>Chordata</taxon>
        <taxon>Tunicata</taxon>
        <taxon>Ascidiacea</taxon>
        <taxon>Phlebobranchia</taxon>
        <taxon>Ascidiidae</taxon>
        <taxon>Phallusia</taxon>
    </lineage>
</organism>
<comment type="subcellular location">
    <subcellularLocation>
        <location evidence="1">Nucleus</location>
    </subcellularLocation>
</comment>
<dbReference type="GO" id="GO:0005634">
    <property type="term" value="C:nucleus"/>
    <property type="evidence" value="ECO:0007669"/>
    <property type="project" value="UniProtKB-SubCell"/>
</dbReference>
<dbReference type="Gene3D" id="2.130.10.10">
    <property type="entry name" value="YVTN repeat-like/Quinoprotein amine dehydrogenase"/>
    <property type="match status" value="2"/>
</dbReference>